<gene>
    <name evidence="2" type="ORF">BGW38_005037</name>
</gene>
<feature type="compositionally biased region" description="Acidic residues" evidence="1">
    <location>
        <begin position="60"/>
        <end position="70"/>
    </location>
</feature>
<feature type="region of interest" description="Disordered" evidence="1">
    <location>
        <begin position="60"/>
        <end position="84"/>
    </location>
</feature>
<keyword evidence="3" id="KW-1185">Reference proteome</keyword>
<evidence type="ECO:0000313" key="3">
    <source>
        <dbReference type="Proteomes" id="UP000780801"/>
    </source>
</evidence>
<evidence type="ECO:0000313" key="2">
    <source>
        <dbReference type="EMBL" id="KAF9578921.1"/>
    </source>
</evidence>
<sequence length="255" mass="29276">MSRKVEANPSRRAQHRDWKRQLDELDDELCRWLSVPVDLQWQARRRVEILGEIQEVTDLEMEDDEVEAEGESEKVSPKTEPSRSRLKGLQVVTTMLLESPFIREKATKDVIRRAAHAGTEFTEKECTVAAHLVNQLRPYNPKRVFIDDDEAPVKHFAIMAPIVMIANQVLMIAGNSNFCRKPVPEISVADRHALYLNALSMYEVFGSSLPGHFDMYDEQGKIITNAKQIQSTQESRNILISSIFNLDVIQEECRR</sequence>
<accession>A0A9P6KBM3</accession>
<dbReference type="Proteomes" id="UP000780801">
    <property type="component" value="Unassembled WGS sequence"/>
</dbReference>
<name>A0A9P6KBM3_9FUNG</name>
<proteinExistence type="predicted"/>
<evidence type="ECO:0000256" key="1">
    <source>
        <dbReference type="SAM" id="MobiDB-lite"/>
    </source>
</evidence>
<dbReference type="OrthoDB" id="2436324at2759"/>
<feature type="compositionally biased region" description="Basic and acidic residues" evidence="1">
    <location>
        <begin position="71"/>
        <end position="83"/>
    </location>
</feature>
<dbReference type="EMBL" id="JAABOA010003199">
    <property type="protein sequence ID" value="KAF9578921.1"/>
    <property type="molecule type" value="Genomic_DNA"/>
</dbReference>
<comment type="caution">
    <text evidence="2">The sequence shown here is derived from an EMBL/GenBank/DDBJ whole genome shotgun (WGS) entry which is preliminary data.</text>
</comment>
<organism evidence="2 3">
    <name type="scientific">Lunasporangiospora selenospora</name>
    <dbReference type="NCBI Taxonomy" id="979761"/>
    <lineage>
        <taxon>Eukaryota</taxon>
        <taxon>Fungi</taxon>
        <taxon>Fungi incertae sedis</taxon>
        <taxon>Mucoromycota</taxon>
        <taxon>Mortierellomycotina</taxon>
        <taxon>Mortierellomycetes</taxon>
        <taxon>Mortierellales</taxon>
        <taxon>Mortierellaceae</taxon>
        <taxon>Lunasporangiospora</taxon>
    </lineage>
</organism>
<protein>
    <submittedName>
        <fullName evidence="2">Uncharacterized protein</fullName>
    </submittedName>
</protein>
<dbReference type="AlphaFoldDB" id="A0A9P6KBM3"/>
<reference evidence="2" key="1">
    <citation type="journal article" date="2020" name="Fungal Divers.">
        <title>Resolving the Mortierellaceae phylogeny through synthesis of multi-gene phylogenetics and phylogenomics.</title>
        <authorList>
            <person name="Vandepol N."/>
            <person name="Liber J."/>
            <person name="Desiro A."/>
            <person name="Na H."/>
            <person name="Kennedy M."/>
            <person name="Barry K."/>
            <person name="Grigoriev I.V."/>
            <person name="Miller A.N."/>
            <person name="O'Donnell K."/>
            <person name="Stajich J.E."/>
            <person name="Bonito G."/>
        </authorList>
    </citation>
    <scope>NUCLEOTIDE SEQUENCE</scope>
    <source>
        <strain evidence="2">KOD1015</strain>
    </source>
</reference>